<evidence type="ECO:0000313" key="2">
    <source>
        <dbReference type="Proteomes" id="UP000821845"/>
    </source>
</evidence>
<gene>
    <name evidence="1" type="ORF">HPB50_005887</name>
</gene>
<accession>A0ACB7S4Z3</accession>
<evidence type="ECO:0000313" key="1">
    <source>
        <dbReference type="EMBL" id="KAH6929800.1"/>
    </source>
</evidence>
<comment type="caution">
    <text evidence="1">The sequence shown here is derived from an EMBL/GenBank/DDBJ whole genome shotgun (WGS) entry which is preliminary data.</text>
</comment>
<reference evidence="1" key="1">
    <citation type="submission" date="2020-05" db="EMBL/GenBank/DDBJ databases">
        <title>Large-scale comparative analyses of tick genomes elucidate their genetic diversity and vector capacities.</title>
        <authorList>
            <person name="Jia N."/>
            <person name="Wang J."/>
            <person name="Shi W."/>
            <person name="Du L."/>
            <person name="Sun Y."/>
            <person name="Zhan W."/>
            <person name="Jiang J."/>
            <person name="Wang Q."/>
            <person name="Zhang B."/>
            <person name="Ji P."/>
            <person name="Sakyi L.B."/>
            <person name="Cui X."/>
            <person name="Yuan T."/>
            <person name="Jiang B."/>
            <person name="Yang W."/>
            <person name="Lam T.T.-Y."/>
            <person name="Chang Q."/>
            <person name="Ding S."/>
            <person name="Wang X."/>
            <person name="Zhu J."/>
            <person name="Ruan X."/>
            <person name="Zhao L."/>
            <person name="Wei J."/>
            <person name="Que T."/>
            <person name="Du C."/>
            <person name="Cheng J."/>
            <person name="Dai P."/>
            <person name="Han X."/>
            <person name="Huang E."/>
            <person name="Gao Y."/>
            <person name="Liu J."/>
            <person name="Shao H."/>
            <person name="Ye R."/>
            <person name="Li L."/>
            <person name="Wei W."/>
            <person name="Wang X."/>
            <person name="Wang C."/>
            <person name="Yang T."/>
            <person name="Huo Q."/>
            <person name="Li W."/>
            <person name="Guo W."/>
            <person name="Chen H."/>
            <person name="Zhou L."/>
            <person name="Ni X."/>
            <person name="Tian J."/>
            <person name="Zhou Y."/>
            <person name="Sheng Y."/>
            <person name="Liu T."/>
            <person name="Pan Y."/>
            <person name="Xia L."/>
            <person name="Li J."/>
            <person name="Zhao F."/>
            <person name="Cao W."/>
        </authorList>
    </citation>
    <scope>NUCLEOTIDE SEQUENCE</scope>
    <source>
        <strain evidence="1">Hyas-2018</strain>
    </source>
</reference>
<dbReference type="Proteomes" id="UP000821845">
    <property type="component" value="Chromosome 5"/>
</dbReference>
<sequence length="243" mass="26364">MPSASQGARKKRKRRRASPCLPFAPSRSPSPADGSRIRAAAESGGAPCTYWLLHVHHGRLGDLSQPAKEILRVLRDWARLEGVTSPRLQWQQAAVTAAAKKLSGCDKVDAASGVACVCVWKRARCDGVGAARHFSIPFGGGFVGSLPCSSFLSLENCDEPHLRRWHLAPNKSSLPGPGIKLAGEQARRAPSSLSPSLFLAFSRGQQRRRRRRRRSVGARRLSAFFHRSYRQAGHVADAGGSSL</sequence>
<dbReference type="EMBL" id="CM023485">
    <property type="protein sequence ID" value="KAH6929800.1"/>
    <property type="molecule type" value="Genomic_DNA"/>
</dbReference>
<keyword evidence="2" id="KW-1185">Reference proteome</keyword>
<organism evidence="1 2">
    <name type="scientific">Hyalomma asiaticum</name>
    <name type="common">Tick</name>
    <dbReference type="NCBI Taxonomy" id="266040"/>
    <lineage>
        <taxon>Eukaryota</taxon>
        <taxon>Metazoa</taxon>
        <taxon>Ecdysozoa</taxon>
        <taxon>Arthropoda</taxon>
        <taxon>Chelicerata</taxon>
        <taxon>Arachnida</taxon>
        <taxon>Acari</taxon>
        <taxon>Parasitiformes</taxon>
        <taxon>Ixodida</taxon>
        <taxon>Ixodoidea</taxon>
        <taxon>Ixodidae</taxon>
        <taxon>Hyalomminae</taxon>
        <taxon>Hyalomma</taxon>
    </lineage>
</organism>
<proteinExistence type="predicted"/>
<protein>
    <submittedName>
        <fullName evidence="1">Uncharacterized protein</fullName>
    </submittedName>
</protein>
<name>A0ACB7S4Z3_HYAAI</name>